<evidence type="ECO:0000313" key="3">
    <source>
        <dbReference type="Proteomes" id="UP000014200"/>
    </source>
</evidence>
<dbReference type="EMBL" id="ASSP01000035">
    <property type="protein sequence ID" value="EOS07387.1"/>
    <property type="molecule type" value="Genomic_DNA"/>
</dbReference>
<keyword evidence="1" id="KW-0812">Transmembrane</keyword>
<keyword evidence="3" id="KW-1185">Reference proteome</keyword>
<gene>
    <name evidence="2" type="ORF">C802_04578</name>
</gene>
<accession>R9HTM3</accession>
<dbReference type="HOGENOM" id="CLU_2598733_0_0_10"/>
<comment type="caution">
    <text evidence="2">The sequence shown here is derived from an EMBL/GenBank/DDBJ whole genome shotgun (WGS) entry which is preliminary data.</text>
</comment>
<dbReference type="Proteomes" id="UP000014200">
    <property type="component" value="Unassembled WGS sequence"/>
</dbReference>
<dbReference type="AlphaFoldDB" id="R9HTM3"/>
<feature type="transmembrane region" description="Helical" evidence="1">
    <location>
        <begin position="47"/>
        <end position="73"/>
    </location>
</feature>
<name>R9HTM3_9BACT</name>
<protein>
    <submittedName>
        <fullName evidence="2">Uncharacterized protein</fullName>
    </submittedName>
</protein>
<feature type="transmembrane region" description="Helical" evidence="1">
    <location>
        <begin position="7"/>
        <end position="27"/>
    </location>
</feature>
<proteinExistence type="predicted"/>
<organism evidence="2 3">
    <name type="scientific">Phocaeicola sartorii</name>
    <dbReference type="NCBI Taxonomy" id="671267"/>
    <lineage>
        <taxon>Bacteria</taxon>
        <taxon>Pseudomonadati</taxon>
        <taxon>Bacteroidota</taxon>
        <taxon>Bacteroidia</taxon>
        <taxon>Bacteroidales</taxon>
        <taxon>Bacteroidaceae</taxon>
        <taxon>Phocaeicola</taxon>
    </lineage>
</organism>
<keyword evidence="1" id="KW-1133">Transmembrane helix</keyword>
<reference evidence="2 3" key="1">
    <citation type="submission" date="2013-04" db="EMBL/GenBank/DDBJ databases">
        <title>The Genome Sequence of Bacteroides massiliensis dnLKV3.</title>
        <authorList>
            <consortium name="The Broad Institute Genomics Platform"/>
            <consortium name="The Broad Institute Genome Sequencing Center for Infectious Disease"/>
            <person name="Earl A."/>
            <person name="Xavier R."/>
            <person name="Kuhn K."/>
            <person name="Stappenbeck T."/>
            <person name="Walker B."/>
            <person name="Young S."/>
            <person name="Zeng Q."/>
            <person name="Gargeya S."/>
            <person name="Fitzgerald M."/>
            <person name="Haas B."/>
            <person name="Abouelleil A."/>
            <person name="Allen A.W."/>
            <person name="Alvarado L."/>
            <person name="Arachchi H.M."/>
            <person name="Berlin A.M."/>
            <person name="Chapman S.B."/>
            <person name="Gainer-Dewar J."/>
            <person name="Goldberg J."/>
            <person name="Griggs A."/>
            <person name="Gujja S."/>
            <person name="Hansen M."/>
            <person name="Howarth C."/>
            <person name="Imamovic A."/>
            <person name="Ireland A."/>
            <person name="Larimer J."/>
            <person name="McCowan C."/>
            <person name="Murphy C."/>
            <person name="Pearson M."/>
            <person name="Poon T.W."/>
            <person name="Priest M."/>
            <person name="Roberts A."/>
            <person name="Saif S."/>
            <person name="Shea T."/>
            <person name="Sisk P."/>
            <person name="Sykes S."/>
            <person name="Wortman J."/>
            <person name="Nusbaum C."/>
            <person name="Birren B."/>
        </authorList>
    </citation>
    <scope>NUCLEOTIDE SEQUENCE [LARGE SCALE GENOMIC DNA]</scope>
    <source>
        <strain evidence="3">dnLKV3</strain>
    </source>
</reference>
<evidence type="ECO:0000256" key="1">
    <source>
        <dbReference type="SAM" id="Phobius"/>
    </source>
</evidence>
<sequence>MKTWQKIVGLITFIAIFIVGILTWINAYVDAKYIIEPYNIDIIEERYYMYIDGLSTLMWITYFLSLVLFIILWRKGGKR</sequence>
<evidence type="ECO:0000313" key="2">
    <source>
        <dbReference type="EMBL" id="EOS07387.1"/>
    </source>
</evidence>
<keyword evidence="1" id="KW-0472">Membrane</keyword>
<dbReference type="STRING" id="1235788.C802_04578"/>